<evidence type="ECO:0000256" key="8">
    <source>
        <dbReference type="SAM" id="Phobius"/>
    </source>
</evidence>
<evidence type="ECO:0000313" key="10">
    <source>
        <dbReference type="Proteomes" id="UP001201980"/>
    </source>
</evidence>
<dbReference type="CDD" id="cd20615">
    <property type="entry name" value="CYP_GliC-like"/>
    <property type="match status" value="1"/>
</dbReference>
<reference evidence="9" key="1">
    <citation type="submission" date="2022-07" db="EMBL/GenBank/DDBJ databases">
        <title>Draft genome sequence of Zalerion maritima ATCC 34329, a (micro)plastics degrading marine fungus.</title>
        <authorList>
            <person name="Paco A."/>
            <person name="Goncalves M.F.M."/>
            <person name="Rocha-Santos T.A.P."/>
            <person name="Alves A."/>
        </authorList>
    </citation>
    <scope>NUCLEOTIDE SEQUENCE</scope>
    <source>
        <strain evidence="9">ATCC 34329</strain>
    </source>
</reference>
<dbReference type="PANTHER" id="PTHR24305:SF235">
    <property type="entry name" value="CYTOCHROME P450 MONOOXYGENASE APDB-RELATED"/>
    <property type="match status" value="1"/>
</dbReference>
<comment type="similarity">
    <text evidence="7">Belongs to the cytochrome P450 family.</text>
</comment>
<dbReference type="PRINTS" id="PR00463">
    <property type="entry name" value="EP450I"/>
</dbReference>
<dbReference type="Pfam" id="PF00067">
    <property type="entry name" value="p450"/>
    <property type="match status" value="1"/>
</dbReference>
<keyword evidence="3 6" id="KW-0479">Metal-binding</keyword>
<gene>
    <name evidence="9" type="ORF">MKZ38_008536</name>
</gene>
<comment type="caution">
    <text evidence="9">The sequence shown here is derived from an EMBL/GenBank/DDBJ whole genome shotgun (WGS) entry which is preliminary data.</text>
</comment>
<evidence type="ECO:0000313" key="9">
    <source>
        <dbReference type="EMBL" id="KAJ2904206.1"/>
    </source>
</evidence>
<dbReference type="AlphaFoldDB" id="A0AAD5WVH9"/>
<evidence type="ECO:0000256" key="2">
    <source>
        <dbReference type="ARBA" id="ARBA00022617"/>
    </source>
</evidence>
<evidence type="ECO:0000256" key="5">
    <source>
        <dbReference type="ARBA" id="ARBA00023004"/>
    </source>
</evidence>
<dbReference type="InterPro" id="IPR036396">
    <property type="entry name" value="Cyt_P450_sf"/>
</dbReference>
<dbReference type="GO" id="GO:0044550">
    <property type="term" value="P:secondary metabolite biosynthetic process"/>
    <property type="evidence" value="ECO:0007669"/>
    <property type="project" value="UniProtKB-ARBA"/>
</dbReference>
<comment type="cofactor">
    <cofactor evidence="1 6">
        <name>heme</name>
        <dbReference type="ChEBI" id="CHEBI:30413"/>
    </cofactor>
</comment>
<keyword evidence="7" id="KW-0503">Monooxygenase</keyword>
<dbReference type="Proteomes" id="UP001201980">
    <property type="component" value="Unassembled WGS sequence"/>
</dbReference>
<dbReference type="Gene3D" id="1.10.630.10">
    <property type="entry name" value="Cytochrome P450"/>
    <property type="match status" value="1"/>
</dbReference>
<keyword evidence="8" id="KW-0472">Membrane</keyword>
<keyword evidence="8" id="KW-0812">Transmembrane</keyword>
<keyword evidence="10" id="KW-1185">Reference proteome</keyword>
<accession>A0AAD5WVH9</accession>
<proteinExistence type="inferred from homology"/>
<feature type="binding site" description="axial binding residue" evidence="6">
    <location>
        <position position="454"/>
    </location>
    <ligand>
        <name>heme</name>
        <dbReference type="ChEBI" id="CHEBI:30413"/>
    </ligand>
    <ligandPart>
        <name>Fe</name>
        <dbReference type="ChEBI" id="CHEBI:18248"/>
    </ligandPart>
</feature>
<dbReference type="InterPro" id="IPR002401">
    <property type="entry name" value="Cyt_P450_E_grp-I"/>
</dbReference>
<name>A0AAD5WVH9_9PEZI</name>
<dbReference type="PRINTS" id="PR00385">
    <property type="entry name" value="P450"/>
</dbReference>
<evidence type="ECO:0008006" key="11">
    <source>
        <dbReference type="Google" id="ProtNLM"/>
    </source>
</evidence>
<dbReference type="SUPFAM" id="SSF48264">
    <property type="entry name" value="Cytochrome P450"/>
    <property type="match status" value="1"/>
</dbReference>
<dbReference type="GO" id="GO:0004497">
    <property type="term" value="F:monooxygenase activity"/>
    <property type="evidence" value="ECO:0007669"/>
    <property type="project" value="UniProtKB-KW"/>
</dbReference>
<keyword evidence="4 7" id="KW-0560">Oxidoreductase</keyword>
<organism evidence="9 10">
    <name type="scientific">Zalerion maritima</name>
    <dbReference type="NCBI Taxonomy" id="339359"/>
    <lineage>
        <taxon>Eukaryota</taxon>
        <taxon>Fungi</taxon>
        <taxon>Dikarya</taxon>
        <taxon>Ascomycota</taxon>
        <taxon>Pezizomycotina</taxon>
        <taxon>Sordariomycetes</taxon>
        <taxon>Lulworthiomycetidae</taxon>
        <taxon>Lulworthiales</taxon>
        <taxon>Lulworthiaceae</taxon>
        <taxon>Zalerion</taxon>
    </lineage>
</organism>
<evidence type="ECO:0000256" key="1">
    <source>
        <dbReference type="ARBA" id="ARBA00001971"/>
    </source>
</evidence>
<dbReference type="GO" id="GO:0005506">
    <property type="term" value="F:iron ion binding"/>
    <property type="evidence" value="ECO:0007669"/>
    <property type="project" value="InterPro"/>
</dbReference>
<dbReference type="InterPro" id="IPR001128">
    <property type="entry name" value="Cyt_P450"/>
</dbReference>
<evidence type="ECO:0000256" key="3">
    <source>
        <dbReference type="ARBA" id="ARBA00022723"/>
    </source>
</evidence>
<dbReference type="InterPro" id="IPR050121">
    <property type="entry name" value="Cytochrome_P450_monoxygenase"/>
</dbReference>
<dbReference type="PANTHER" id="PTHR24305">
    <property type="entry name" value="CYTOCHROME P450"/>
    <property type="match status" value="1"/>
</dbReference>
<protein>
    <recommendedName>
        <fullName evidence="11">Cytochrome P450</fullName>
    </recommendedName>
</protein>
<keyword evidence="8" id="KW-1133">Transmembrane helix</keyword>
<dbReference type="EMBL" id="JAKWBI020000059">
    <property type="protein sequence ID" value="KAJ2904206.1"/>
    <property type="molecule type" value="Genomic_DNA"/>
</dbReference>
<dbReference type="PROSITE" id="PS00086">
    <property type="entry name" value="CYTOCHROME_P450"/>
    <property type="match status" value="1"/>
</dbReference>
<sequence length="513" mass="57811">MMGLIVSYAPVGIAIGLSVALFAWLVAKSGPKSVLTHGISRILDFWLSRRYFIANAHNSPIPGCPYKFPNGQGDAAKFLHGKENSDSWGKQYGSIFRIWAGMTPEIVLTRPEHIVTFFKDSNRHIKASSNDSGYFMSQLLGQCLGLVSGKKWLAVKEATEKPFLRAASTNYVDLIQKHTSRHFKWLWASGSLASGLVDPAGDFKMLPFFIVAAIIYGPLEPELEQRLRNLAPEREKLFHHVLRGGMSRFRLSRYLPTRANRELAVFRTKWHKLNQDLYASAACRSSSTPIIQMSRFVDSGEVTREQLLQTLDEMLFANLDVTIGGISWNLVFLAANPRVQEQVRAEVVSRKQDGTFEAYLLDSGSLLSACIYESSRLRPLAAFSVPQAAPTERVVGGYLIPAGTNAVVDAYALNIRNPFWGKDSTEYRPGRFLEHTATELRYNYWRFGFGPRQCLGKYVADIMIRSLVATLVYDYEVGMDNYGMDGKGSEWGRIEDCWINHPSLRLRCDPRRE</sequence>
<dbReference type="GO" id="GO:0016705">
    <property type="term" value="F:oxidoreductase activity, acting on paired donors, with incorporation or reduction of molecular oxygen"/>
    <property type="evidence" value="ECO:0007669"/>
    <property type="project" value="InterPro"/>
</dbReference>
<evidence type="ECO:0000256" key="4">
    <source>
        <dbReference type="ARBA" id="ARBA00023002"/>
    </source>
</evidence>
<keyword evidence="5 6" id="KW-0408">Iron</keyword>
<keyword evidence="2 6" id="KW-0349">Heme</keyword>
<dbReference type="InterPro" id="IPR017972">
    <property type="entry name" value="Cyt_P450_CS"/>
</dbReference>
<evidence type="ECO:0000256" key="7">
    <source>
        <dbReference type="RuleBase" id="RU000461"/>
    </source>
</evidence>
<evidence type="ECO:0000256" key="6">
    <source>
        <dbReference type="PIRSR" id="PIRSR602401-1"/>
    </source>
</evidence>
<dbReference type="GO" id="GO:0020037">
    <property type="term" value="F:heme binding"/>
    <property type="evidence" value="ECO:0007669"/>
    <property type="project" value="InterPro"/>
</dbReference>
<feature type="transmembrane region" description="Helical" evidence="8">
    <location>
        <begin position="6"/>
        <end position="27"/>
    </location>
</feature>